<dbReference type="Proteomes" id="UP000287798">
    <property type="component" value="Unassembled WGS sequence"/>
</dbReference>
<feature type="transmembrane region" description="Helical" evidence="1">
    <location>
        <begin position="231"/>
        <end position="254"/>
    </location>
</feature>
<keyword evidence="1" id="KW-0812">Transmembrane</keyword>
<dbReference type="EMBL" id="QZMU01000001">
    <property type="protein sequence ID" value="RRQ22531.1"/>
    <property type="molecule type" value="Genomic_DNA"/>
</dbReference>
<evidence type="ECO:0000313" key="3">
    <source>
        <dbReference type="EMBL" id="RRQ22531.1"/>
    </source>
</evidence>
<keyword evidence="1" id="KW-0472">Membrane</keyword>
<dbReference type="PANTHER" id="PTHR48090:SF7">
    <property type="entry name" value="RFBJ PROTEIN"/>
    <property type="match status" value="1"/>
</dbReference>
<dbReference type="OrthoDB" id="9811884at2"/>
<feature type="transmembrane region" description="Helical" evidence="1">
    <location>
        <begin position="260"/>
        <end position="278"/>
    </location>
</feature>
<evidence type="ECO:0000256" key="1">
    <source>
        <dbReference type="SAM" id="Phobius"/>
    </source>
</evidence>
<dbReference type="Gene3D" id="3.90.550.10">
    <property type="entry name" value="Spore Coat Polysaccharide Biosynthesis Protein SpsA, Chain A"/>
    <property type="match status" value="1"/>
</dbReference>
<dbReference type="AlphaFoldDB" id="A0A426QL88"/>
<dbReference type="PANTHER" id="PTHR48090">
    <property type="entry name" value="UNDECAPRENYL-PHOSPHATE 4-DEOXY-4-FORMAMIDO-L-ARABINOSE TRANSFERASE-RELATED"/>
    <property type="match status" value="1"/>
</dbReference>
<keyword evidence="3" id="KW-0808">Transferase</keyword>
<protein>
    <submittedName>
        <fullName evidence="3">Glycosyltransferase family 2 protein</fullName>
    </submittedName>
</protein>
<reference evidence="3 4" key="1">
    <citation type="journal article" date="2010" name="Int. J. Syst. Evol. Microbiol.">
        <title>Thiohalobacter thiocyanaticus gen. nov., sp. nov., a moderately halophilic, sulfur-oxidizing gammaproteobacterium from hypersaline lakes, that utilizes thiocyanate.</title>
        <authorList>
            <person name="Sorokin D.Y."/>
            <person name="Kovaleva O.L."/>
            <person name="Tourova T.P."/>
            <person name="Muyzer G."/>
        </authorList>
    </citation>
    <scope>NUCLEOTIDE SEQUENCE [LARGE SCALE GENOMIC DNA]</scope>
    <source>
        <strain evidence="3 4">Hrh1</strain>
    </source>
</reference>
<gene>
    <name evidence="3" type="ORF">D6C00_11680</name>
</gene>
<dbReference type="CDD" id="cd04179">
    <property type="entry name" value="DPM_DPG-synthase_like"/>
    <property type="match status" value="1"/>
</dbReference>
<dbReference type="InterPro" id="IPR050256">
    <property type="entry name" value="Glycosyltransferase_2"/>
</dbReference>
<accession>A0A426QL88</accession>
<dbReference type="SUPFAM" id="SSF53448">
    <property type="entry name" value="Nucleotide-diphospho-sugar transferases"/>
    <property type="match status" value="1"/>
</dbReference>
<evidence type="ECO:0000313" key="4">
    <source>
        <dbReference type="Proteomes" id="UP000287798"/>
    </source>
</evidence>
<sequence>MENKNTFHTVTVVIPAKNEADTVGHLIHRLLEHYGDAEIVLVDDGSSDNTSNVAAEAGAKVIRHSYSMGNGAAIKSGARAAQGEIIVFMDGDGQHNPADITRLIHEVESGMDMVIGARGDVSQASIGRGIANTFYNWLASYMTGHRIEDLTSGFRAVRADKFREFMHLLPNGFSYPTTITMAFFRAGYSVGYIPITVAKRSGKSHIRPIRDGLRFLIIIFKVATLYSPLKIFVPASACMFCLGLGYYAYTFIAYSRFTNMSALLITTAILIFLIGLISEQITQLMYKD</sequence>
<dbReference type="RefSeq" id="WP_125181872.1">
    <property type="nucleotide sequence ID" value="NZ_QZMU01000001.1"/>
</dbReference>
<dbReference type="GO" id="GO:0016740">
    <property type="term" value="F:transferase activity"/>
    <property type="evidence" value="ECO:0007669"/>
    <property type="project" value="UniProtKB-KW"/>
</dbReference>
<keyword evidence="4" id="KW-1185">Reference proteome</keyword>
<name>A0A426QL88_9GAMM</name>
<comment type="caution">
    <text evidence="3">The sequence shown here is derived from an EMBL/GenBank/DDBJ whole genome shotgun (WGS) entry which is preliminary data.</text>
</comment>
<keyword evidence="1" id="KW-1133">Transmembrane helix</keyword>
<evidence type="ECO:0000259" key="2">
    <source>
        <dbReference type="Pfam" id="PF00535"/>
    </source>
</evidence>
<dbReference type="InterPro" id="IPR029044">
    <property type="entry name" value="Nucleotide-diphossugar_trans"/>
</dbReference>
<dbReference type="InterPro" id="IPR001173">
    <property type="entry name" value="Glyco_trans_2-like"/>
</dbReference>
<feature type="domain" description="Glycosyltransferase 2-like" evidence="2">
    <location>
        <begin position="11"/>
        <end position="162"/>
    </location>
</feature>
<dbReference type="Pfam" id="PF00535">
    <property type="entry name" value="Glycos_transf_2"/>
    <property type="match status" value="1"/>
</dbReference>
<organism evidence="3 4">
    <name type="scientific">Thiohalobacter thiocyanaticus</name>
    <dbReference type="NCBI Taxonomy" id="585455"/>
    <lineage>
        <taxon>Bacteria</taxon>
        <taxon>Pseudomonadati</taxon>
        <taxon>Pseudomonadota</taxon>
        <taxon>Gammaproteobacteria</taxon>
        <taxon>Thiohalobacterales</taxon>
        <taxon>Thiohalobacteraceae</taxon>
        <taxon>Thiohalobacter</taxon>
    </lineage>
</organism>
<proteinExistence type="predicted"/>